<name>A0A819ND76_9BILA</name>
<dbReference type="InterPro" id="IPR003609">
    <property type="entry name" value="Pan_app"/>
</dbReference>
<evidence type="ECO:0000259" key="2">
    <source>
        <dbReference type="Pfam" id="PF00024"/>
    </source>
</evidence>
<dbReference type="Gene3D" id="2.60.120.260">
    <property type="entry name" value="Galactose-binding domain-like"/>
    <property type="match status" value="1"/>
</dbReference>
<reference evidence="4" key="1">
    <citation type="submission" date="2021-02" db="EMBL/GenBank/DDBJ databases">
        <authorList>
            <person name="Nowell W R."/>
        </authorList>
    </citation>
    <scope>NUCLEOTIDE SEQUENCE</scope>
</reference>
<dbReference type="Proteomes" id="UP000663844">
    <property type="component" value="Unassembled WGS sequence"/>
</dbReference>
<accession>A0A819ND76</accession>
<dbReference type="EMBL" id="CAJOAZ010003233">
    <property type="protein sequence ID" value="CAF3994136.1"/>
    <property type="molecule type" value="Genomic_DNA"/>
</dbReference>
<dbReference type="AlphaFoldDB" id="A0A819ND76"/>
<proteinExistence type="predicted"/>
<dbReference type="Gene3D" id="3.50.4.10">
    <property type="entry name" value="Hepatocyte Growth Factor"/>
    <property type="match status" value="1"/>
</dbReference>
<keyword evidence="1" id="KW-0732">Signal</keyword>
<sequence>MKSIIFFCLILLTNGFQPIYFKLSEIGNEFEAVNSTELLIIFDNIRSVIRCAILCSYNIQCRTFNFHSNSHQCYLFEESIDTGHIISTSSSIIVGWINVKQDSSLTFTSIISTSTSSSTTTTTDLTTTIETTTPTTTIVTSVQTTDLTSIETSIITTIPLTTIVTSVQTTTTGLTSIETSIPITTTSMTSVVTSIPITTIPQTTITTSTATTSMFCPPQLVTNGILFSITNPSSSNYPLYDCYNYQWIATDSSSTLSFFFRQDPGGWMLDDVNVYYNSTQLIINGGFETGDLTGWTWSGTCNINIGQAYYGSSYAHNGNYYYYDPCAGDNHGDTLQQTFPTIIGQTYFITFWLTNYDCCSTQEIANITIY</sequence>
<evidence type="ECO:0000313" key="5">
    <source>
        <dbReference type="Proteomes" id="UP000663844"/>
    </source>
</evidence>
<feature type="domain" description="Apple" evidence="2">
    <location>
        <begin position="41"/>
        <end position="83"/>
    </location>
</feature>
<dbReference type="EMBL" id="CAJNOG010000179">
    <property type="protein sequence ID" value="CAF1045273.1"/>
    <property type="molecule type" value="Genomic_DNA"/>
</dbReference>
<feature type="signal peptide" evidence="1">
    <location>
        <begin position="1"/>
        <end position="15"/>
    </location>
</feature>
<comment type="caution">
    <text evidence="4">The sequence shown here is derived from an EMBL/GenBank/DDBJ whole genome shotgun (WGS) entry which is preliminary data.</text>
</comment>
<organism evidence="4 5">
    <name type="scientific">Adineta steineri</name>
    <dbReference type="NCBI Taxonomy" id="433720"/>
    <lineage>
        <taxon>Eukaryota</taxon>
        <taxon>Metazoa</taxon>
        <taxon>Spiralia</taxon>
        <taxon>Gnathifera</taxon>
        <taxon>Rotifera</taxon>
        <taxon>Eurotatoria</taxon>
        <taxon>Bdelloidea</taxon>
        <taxon>Adinetida</taxon>
        <taxon>Adinetidae</taxon>
        <taxon>Adineta</taxon>
    </lineage>
</organism>
<feature type="chain" id="PRO_5035693837" description="Apple domain-containing protein" evidence="1">
    <location>
        <begin position="16"/>
        <end position="370"/>
    </location>
</feature>
<evidence type="ECO:0000313" key="3">
    <source>
        <dbReference type="EMBL" id="CAF1045273.1"/>
    </source>
</evidence>
<dbReference type="Proteomes" id="UP000663845">
    <property type="component" value="Unassembled WGS sequence"/>
</dbReference>
<protein>
    <recommendedName>
        <fullName evidence="2">Apple domain-containing protein</fullName>
    </recommendedName>
</protein>
<dbReference type="SUPFAM" id="SSF57414">
    <property type="entry name" value="Hairpin loop containing domain-like"/>
    <property type="match status" value="1"/>
</dbReference>
<evidence type="ECO:0000313" key="4">
    <source>
        <dbReference type="EMBL" id="CAF3994136.1"/>
    </source>
</evidence>
<dbReference type="Pfam" id="PF00024">
    <property type="entry name" value="PAN_1"/>
    <property type="match status" value="1"/>
</dbReference>
<evidence type="ECO:0000256" key="1">
    <source>
        <dbReference type="SAM" id="SignalP"/>
    </source>
</evidence>
<gene>
    <name evidence="3" type="ORF">JYZ213_LOCUS18369</name>
    <name evidence="4" type="ORF">OXD698_LOCUS29127</name>
</gene>